<evidence type="ECO:0000313" key="3">
    <source>
        <dbReference type="Proteomes" id="UP001363010"/>
    </source>
</evidence>
<organism evidence="2 3">
    <name type="scientific">Variovorax humicola</name>
    <dbReference type="NCBI Taxonomy" id="1769758"/>
    <lineage>
        <taxon>Bacteria</taxon>
        <taxon>Pseudomonadati</taxon>
        <taxon>Pseudomonadota</taxon>
        <taxon>Betaproteobacteria</taxon>
        <taxon>Burkholderiales</taxon>
        <taxon>Comamonadaceae</taxon>
        <taxon>Variovorax</taxon>
    </lineage>
</organism>
<keyword evidence="3" id="KW-1185">Reference proteome</keyword>
<feature type="compositionally biased region" description="Polar residues" evidence="1">
    <location>
        <begin position="60"/>
        <end position="82"/>
    </location>
</feature>
<dbReference type="EMBL" id="JBBKZV010000001">
    <property type="protein sequence ID" value="MEJ8820544.1"/>
    <property type="molecule type" value="Genomic_DNA"/>
</dbReference>
<feature type="region of interest" description="Disordered" evidence="1">
    <location>
        <begin position="60"/>
        <end position="114"/>
    </location>
</feature>
<gene>
    <name evidence="2" type="ORF">WKW80_00660</name>
</gene>
<proteinExistence type="predicted"/>
<dbReference type="Proteomes" id="UP001363010">
    <property type="component" value="Unassembled WGS sequence"/>
</dbReference>
<sequence length="114" mass="12258">MKYINVLGGPDIHEHFPAGWTAALSTLFQMFKHYAEYSGGTSDPLVVSWPKGIKARSEICNQSPTRLTSADDSSMRPTTVHPTNPLAPSASGAASQRHGRRLPEELPVSLGEAA</sequence>
<protein>
    <submittedName>
        <fullName evidence="2">Uncharacterized protein</fullName>
    </submittedName>
</protein>
<dbReference type="SUPFAM" id="SSF53649">
    <property type="entry name" value="Alkaline phosphatase-like"/>
    <property type="match status" value="1"/>
</dbReference>
<evidence type="ECO:0000256" key="1">
    <source>
        <dbReference type="SAM" id="MobiDB-lite"/>
    </source>
</evidence>
<name>A0ABU8VRX1_9BURK</name>
<reference evidence="2 3" key="1">
    <citation type="submission" date="2024-03" db="EMBL/GenBank/DDBJ databases">
        <title>Novel species of the genus Variovorax.</title>
        <authorList>
            <person name="Liu Q."/>
            <person name="Xin Y.-H."/>
        </authorList>
    </citation>
    <scope>NUCLEOTIDE SEQUENCE [LARGE SCALE GENOMIC DNA]</scope>
    <source>
        <strain evidence="2 3">KACC 18501</strain>
    </source>
</reference>
<comment type="caution">
    <text evidence="2">The sequence shown here is derived from an EMBL/GenBank/DDBJ whole genome shotgun (WGS) entry which is preliminary data.</text>
</comment>
<dbReference type="InterPro" id="IPR017850">
    <property type="entry name" value="Alkaline_phosphatase_core_sf"/>
</dbReference>
<dbReference type="RefSeq" id="WP_340361604.1">
    <property type="nucleotide sequence ID" value="NZ_JBBKZV010000001.1"/>
</dbReference>
<evidence type="ECO:0000313" key="2">
    <source>
        <dbReference type="EMBL" id="MEJ8820544.1"/>
    </source>
</evidence>
<accession>A0ABU8VRX1</accession>